<protein>
    <submittedName>
        <fullName evidence="1">Uncharacterized protein</fullName>
    </submittedName>
</protein>
<comment type="caution">
    <text evidence="1">The sequence shown here is derived from an EMBL/GenBank/DDBJ whole genome shotgun (WGS) entry which is preliminary data.</text>
</comment>
<evidence type="ECO:0000313" key="2">
    <source>
        <dbReference type="Proteomes" id="UP000499080"/>
    </source>
</evidence>
<dbReference type="AlphaFoldDB" id="A0A4Y2V2A4"/>
<evidence type="ECO:0000313" key="1">
    <source>
        <dbReference type="EMBL" id="GBO17877.1"/>
    </source>
</evidence>
<keyword evidence="2" id="KW-1185">Reference proteome</keyword>
<sequence>MRPEEPGKPSSHINVLLAKIRRKYYSHCSNIRYCCVDDWWTDSTFNAANPIDLLHNKYTILASKKEVQKPHVLQEAKALNTHLHSISEWVNVYLPAEYYYPGLSRGMYDIHPNPRQKAISSSLSSHFKSLPCILRFRTALL</sequence>
<organism evidence="1 2">
    <name type="scientific">Araneus ventricosus</name>
    <name type="common">Orbweaver spider</name>
    <name type="synonym">Epeira ventricosa</name>
    <dbReference type="NCBI Taxonomy" id="182803"/>
    <lineage>
        <taxon>Eukaryota</taxon>
        <taxon>Metazoa</taxon>
        <taxon>Ecdysozoa</taxon>
        <taxon>Arthropoda</taxon>
        <taxon>Chelicerata</taxon>
        <taxon>Arachnida</taxon>
        <taxon>Araneae</taxon>
        <taxon>Araneomorphae</taxon>
        <taxon>Entelegynae</taxon>
        <taxon>Araneoidea</taxon>
        <taxon>Araneidae</taxon>
        <taxon>Araneus</taxon>
    </lineage>
</organism>
<name>A0A4Y2V2A4_ARAVE</name>
<proteinExistence type="predicted"/>
<dbReference type="Proteomes" id="UP000499080">
    <property type="component" value="Unassembled WGS sequence"/>
</dbReference>
<gene>
    <name evidence="1" type="ORF">AVEN_93682_1</name>
</gene>
<dbReference type="EMBL" id="BGPR01041589">
    <property type="protein sequence ID" value="GBO17877.1"/>
    <property type="molecule type" value="Genomic_DNA"/>
</dbReference>
<reference evidence="1 2" key="1">
    <citation type="journal article" date="2019" name="Sci. Rep.">
        <title>Orb-weaving spider Araneus ventricosus genome elucidates the spidroin gene catalogue.</title>
        <authorList>
            <person name="Kono N."/>
            <person name="Nakamura H."/>
            <person name="Ohtoshi R."/>
            <person name="Moran D.A.P."/>
            <person name="Shinohara A."/>
            <person name="Yoshida Y."/>
            <person name="Fujiwara M."/>
            <person name="Mori M."/>
            <person name="Tomita M."/>
            <person name="Arakawa K."/>
        </authorList>
    </citation>
    <scope>NUCLEOTIDE SEQUENCE [LARGE SCALE GENOMIC DNA]</scope>
</reference>
<accession>A0A4Y2V2A4</accession>